<keyword evidence="3 6" id="KW-0863">Zinc-finger</keyword>
<evidence type="ECO:0000256" key="5">
    <source>
        <dbReference type="ARBA" id="ARBA00022859"/>
    </source>
</evidence>
<dbReference type="Gene3D" id="2.60.120.920">
    <property type="match status" value="1"/>
</dbReference>
<dbReference type="GO" id="GO:0045087">
    <property type="term" value="P:innate immune response"/>
    <property type="evidence" value="ECO:0007669"/>
    <property type="project" value="UniProtKB-KW"/>
</dbReference>
<dbReference type="PANTHER" id="PTHR25465">
    <property type="entry name" value="B-BOX DOMAIN CONTAINING"/>
    <property type="match status" value="1"/>
</dbReference>
<dbReference type="Pfam" id="PF13765">
    <property type="entry name" value="PRY"/>
    <property type="match status" value="1"/>
</dbReference>
<sequence>MLGVFPIQGFYIDIIIVPKAWCCLLVELRCAVCFKLFKEPVTLPCGHSFCCACVENYWKSGEEATVFACPNCREVFPQKPKLKKSVILASLVDQIKLRKGEVTLGVEIQDVEHNALAEKDVNSGDDKSHCEVCDRKASKRCVPCEIMCCERHVKPHQEKGHTLVEPGMNVEELRCTNHGKPIQLYCKDDGSFLCLMCMAGKHRDHEYVPLEIAHTELKVRKSLFERFLPGSERTDTHKQTGDQHTCQKKEIFCQVRNILSLQSANRIRTALDIAASIELKNNVMAKGMQGRQTSMYSINSSPTTNYTAMILTTRWKFLKFPSLYFFSSASSIPQLRDWTPQDGQGPGHSIGETACRVPTSSLDVTLALVGAISVQPCVLDPNSAHPRIKISRDLRTATRTRTEQPYPEHPDRFDFSFQVVSSESFSSGRHYWEVDVSLSRLCRIGICLNSMRRKGEGSGLGVNPESWCLLKYNNRYYTRHNDHCTPLPVSGNPERFGFFLDCEAGELTCFGDSRVLHVFRGNFMDPVKPAIGVHYHVGGSVRFL</sequence>
<dbReference type="InterPro" id="IPR006574">
    <property type="entry name" value="PRY"/>
</dbReference>
<reference evidence="10" key="1">
    <citation type="submission" date="2025-08" db="UniProtKB">
        <authorList>
            <consortium name="Ensembl"/>
        </authorList>
    </citation>
    <scope>IDENTIFICATION</scope>
</reference>
<evidence type="ECO:0000259" key="7">
    <source>
        <dbReference type="PROSITE" id="PS50089"/>
    </source>
</evidence>
<dbReference type="Ensembl" id="ENSEBUT00000022365.1">
    <property type="protein sequence ID" value="ENSEBUP00000021789.1"/>
    <property type="gene ID" value="ENSEBUG00000013438.1"/>
</dbReference>
<dbReference type="Pfam" id="PF00643">
    <property type="entry name" value="zf-B_box"/>
    <property type="match status" value="1"/>
</dbReference>
<dbReference type="SMART" id="SM00589">
    <property type="entry name" value="PRY"/>
    <property type="match status" value="1"/>
</dbReference>
<dbReference type="InterPro" id="IPR001841">
    <property type="entry name" value="Znf_RING"/>
</dbReference>
<dbReference type="InterPro" id="IPR003877">
    <property type="entry name" value="SPRY_dom"/>
</dbReference>
<evidence type="ECO:0000256" key="3">
    <source>
        <dbReference type="ARBA" id="ARBA00022771"/>
    </source>
</evidence>
<evidence type="ECO:0000256" key="4">
    <source>
        <dbReference type="ARBA" id="ARBA00022833"/>
    </source>
</evidence>
<dbReference type="Gene3D" id="3.30.40.10">
    <property type="entry name" value="Zinc/RING finger domain, C3HC4 (zinc finger)"/>
    <property type="match status" value="1"/>
</dbReference>
<keyword evidence="1" id="KW-0399">Innate immunity</keyword>
<dbReference type="CDD" id="cd19769">
    <property type="entry name" value="Bbox2_TRIM16-like"/>
    <property type="match status" value="1"/>
</dbReference>
<dbReference type="PROSITE" id="PS50119">
    <property type="entry name" value="ZF_BBOX"/>
    <property type="match status" value="1"/>
</dbReference>
<evidence type="ECO:0000256" key="2">
    <source>
        <dbReference type="ARBA" id="ARBA00022723"/>
    </source>
</evidence>
<organism evidence="10 11">
    <name type="scientific">Eptatretus burgeri</name>
    <name type="common">Inshore hagfish</name>
    <dbReference type="NCBI Taxonomy" id="7764"/>
    <lineage>
        <taxon>Eukaryota</taxon>
        <taxon>Metazoa</taxon>
        <taxon>Chordata</taxon>
        <taxon>Craniata</taxon>
        <taxon>Vertebrata</taxon>
        <taxon>Cyclostomata</taxon>
        <taxon>Myxini</taxon>
        <taxon>Myxiniformes</taxon>
        <taxon>Myxinidae</taxon>
        <taxon>Eptatretinae</taxon>
        <taxon>Eptatretus</taxon>
    </lineage>
</organism>
<dbReference type="SUPFAM" id="SSF49899">
    <property type="entry name" value="Concanavalin A-like lectins/glucanases"/>
    <property type="match status" value="1"/>
</dbReference>
<evidence type="ECO:0000256" key="1">
    <source>
        <dbReference type="ARBA" id="ARBA00022588"/>
    </source>
</evidence>
<feature type="domain" description="B30.2/SPRY" evidence="9">
    <location>
        <begin position="357"/>
        <end position="544"/>
    </location>
</feature>
<feature type="domain" description="RING-type" evidence="7">
    <location>
        <begin position="30"/>
        <end position="73"/>
    </location>
</feature>
<keyword evidence="11" id="KW-1185">Reference proteome</keyword>
<evidence type="ECO:0000313" key="11">
    <source>
        <dbReference type="Proteomes" id="UP000694388"/>
    </source>
</evidence>
<evidence type="ECO:0000259" key="8">
    <source>
        <dbReference type="PROSITE" id="PS50119"/>
    </source>
</evidence>
<dbReference type="Proteomes" id="UP000694388">
    <property type="component" value="Unplaced"/>
</dbReference>
<dbReference type="InterPro" id="IPR043136">
    <property type="entry name" value="B30.2/SPRY_sf"/>
</dbReference>
<keyword evidence="5" id="KW-0391">Immunity</keyword>
<dbReference type="PROSITE" id="PS50188">
    <property type="entry name" value="B302_SPRY"/>
    <property type="match status" value="1"/>
</dbReference>
<dbReference type="Gene3D" id="3.30.160.60">
    <property type="entry name" value="Classic Zinc Finger"/>
    <property type="match status" value="1"/>
</dbReference>
<dbReference type="InterPro" id="IPR001870">
    <property type="entry name" value="B30.2/SPRY"/>
</dbReference>
<feature type="domain" description="B box-type" evidence="8">
    <location>
        <begin position="170"/>
        <end position="210"/>
    </location>
</feature>
<reference evidence="10" key="2">
    <citation type="submission" date="2025-09" db="UniProtKB">
        <authorList>
            <consortium name="Ensembl"/>
        </authorList>
    </citation>
    <scope>IDENTIFICATION</scope>
</reference>
<dbReference type="SUPFAM" id="SSF57845">
    <property type="entry name" value="B-box zinc-binding domain"/>
    <property type="match status" value="1"/>
</dbReference>
<dbReference type="GeneTree" id="ENSGT01030000234583"/>
<dbReference type="SMART" id="SM00449">
    <property type="entry name" value="SPRY"/>
    <property type="match status" value="1"/>
</dbReference>
<dbReference type="Gene3D" id="4.10.830.40">
    <property type="match status" value="1"/>
</dbReference>
<evidence type="ECO:0000256" key="6">
    <source>
        <dbReference type="PROSITE-ProRule" id="PRU00024"/>
    </source>
</evidence>
<dbReference type="Pfam" id="PF15227">
    <property type="entry name" value="zf-C3HC4_4"/>
    <property type="match status" value="1"/>
</dbReference>
<evidence type="ECO:0000313" key="10">
    <source>
        <dbReference type="Ensembl" id="ENSEBUP00000021789.1"/>
    </source>
</evidence>
<dbReference type="InterPro" id="IPR000315">
    <property type="entry name" value="Znf_B-box"/>
</dbReference>
<dbReference type="PANTHER" id="PTHR25465:SF14">
    <property type="entry name" value="E3 UBIQUITIN-PROTEIN LIGASE TRIM65"/>
    <property type="match status" value="1"/>
</dbReference>
<protein>
    <submittedName>
        <fullName evidence="10">Uncharacterized protein</fullName>
    </submittedName>
</protein>
<dbReference type="InterPro" id="IPR013320">
    <property type="entry name" value="ConA-like_dom_sf"/>
</dbReference>
<keyword evidence="4" id="KW-0862">Zinc</keyword>
<dbReference type="GO" id="GO:0008270">
    <property type="term" value="F:zinc ion binding"/>
    <property type="evidence" value="ECO:0007669"/>
    <property type="project" value="UniProtKB-KW"/>
</dbReference>
<dbReference type="InterPro" id="IPR017907">
    <property type="entry name" value="Znf_RING_CS"/>
</dbReference>
<name>A0A8C4R045_EPTBU</name>
<dbReference type="InterPro" id="IPR051051">
    <property type="entry name" value="E3_ubiq-ligase_TRIM/RNF"/>
</dbReference>
<dbReference type="Pfam" id="PF00622">
    <property type="entry name" value="SPRY"/>
    <property type="match status" value="1"/>
</dbReference>
<evidence type="ECO:0000259" key="9">
    <source>
        <dbReference type="PROSITE" id="PS50188"/>
    </source>
</evidence>
<dbReference type="InterPro" id="IPR003879">
    <property type="entry name" value="Butyrophylin_SPRY"/>
</dbReference>
<dbReference type="InterPro" id="IPR013083">
    <property type="entry name" value="Znf_RING/FYVE/PHD"/>
</dbReference>
<keyword evidence="2" id="KW-0479">Metal-binding</keyword>
<dbReference type="GO" id="GO:0005737">
    <property type="term" value="C:cytoplasm"/>
    <property type="evidence" value="ECO:0007669"/>
    <property type="project" value="UniProtKB-ARBA"/>
</dbReference>
<proteinExistence type="predicted"/>
<dbReference type="PROSITE" id="PS00518">
    <property type="entry name" value="ZF_RING_1"/>
    <property type="match status" value="1"/>
</dbReference>
<dbReference type="SUPFAM" id="SSF57850">
    <property type="entry name" value="RING/U-box"/>
    <property type="match status" value="1"/>
</dbReference>
<dbReference type="PRINTS" id="PR01407">
    <property type="entry name" value="BUTYPHLNCDUF"/>
</dbReference>
<dbReference type="SMART" id="SM00184">
    <property type="entry name" value="RING"/>
    <property type="match status" value="1"/>
</dbReference>
<dbReference type="AlphaFoldDB" id="A0A8C4R045"/>
<dbReference type="PROSITE" id="PS50089">
    <property type="entry name" value="ZF_RING_2"/>
    <property type="match status" value="1"/>
</dbReference>
<accession>A0A8C4R045</accession>
<dbReference type="SMART" id="SM00336">
    <property type="entry name" value="BBOX"/>
    <property type="match status" value="1"/>
</dbReference>